<evidence type="ECO:0000256" key="12">
    <source>
        <dbReference type="ARBA" id="ARBA00023211"/>
    </source>
</evidence>
<evidence type="ECO:0000313" key="17">
    <source>
        <dbReference type="Proteomes" id="UP000015101"/>
    </source>
</evidence>
<reference evidence="17" key="1">
    <citation type="submission" date="2012-12" db="EMBL/GenBank/DDBJ databases">
        <authorList>
            <person name="Hellsten U."/>
            <person name="Grimwood J."/>
            <person name="Chapman J.A."/>
            <person name="Shapiro H."/>
            <person name="Aerts A."/>
            <person name="Otillar R.P."/>
            <person name="Terry A.Y."/>
            <person name="Boore J.L."/>
            <person name="Simakov O."/>
            <person name="Marletaz F."/>
            <person name="Cho S.-J."/>
            <person name="Edsinger-Gonzales E."/>
            <person name="Havlak P."/>
            <person name="Kuo D.-H."/>
            <person name="Larsson T."/>
            <person name="Lv J."/>
            <person name="Arendt D."/>
            <person name="Savage R."/>
            <person name="Osoegawa K."/>
            <person name="de Jong P."/>
            <person name="Lindberg D.R."/>
            <person name="Seaver E.C."/>
            <person name="Weisblat D.A."/>
            <person name="Putnam N.H."/>
            <person name="Grigoriev I.V."/>
            <person name="Rokhsar D.S."/>
        </authorList>
    </citation>
    <scope>NUCLEOTIDE SEQUENCE</scope>
</reference>
<evidence type="ECO:0000256" key="2">
    <source>
        <dbReference type="ARBA" id="ARBA00004323"/>
    </source>
</evidence>
<gene>
    <name evidence="16" type="primary">20195416</name>
    <name evidence="15" type="ORF">HELRODRAFT_113279</name>
</gene>
<keyword evidence="11" id="KW-0325">Glycoprotein</keyword>
<dbReference type="CTD" id="20195416"/>
<dbReference type="SUPFAM" id="SSF53448">
    <property type="entry name" value="Nucleotide-diphospho-sugar transferases"/>
    <property type="match status" value="1"/>
</dbReference>
<evidence type="ECO:0000256" key="3">
    <source>
        <dbReference type="ARBA" id="ARBA00005680"/>
    </source>
</evidence>
<keyword evidence="6" id="KW-0735">Signal-anchor</keyword>
<dbReference type="GO" id="GO:0004653">
    <property type="term" value="F:polypeptide N-acetylgalactosaminyltransferase activity"/>
    <property type="evidence" value="ECO:0000318"/>
    <property type="project" value="GO_Central"/>
</dbReference>
<keyword evidence="17" id="KW-1185">Reference proteome</keyword>
<organism evidence="16 17">
    <name type="scientific">Helobdella robusta</name>
    <name type="common">Californian leech</name>
    <dbReference type="NCBI Taxonomy" id="6412"/>
    <lineage>
        <taxon>Eukaryota</taxon>
        <taxon>Metazoa</taxon>
        <taxon>Spiralia</taxon>
        <taxon>Lophotrochozoa</taxon>
        <taxon>Annelida</taxon>
        <taxon>Clitellata</taxon>
        <taxon>Hirudinea</taxon>
        <taxon>Rhynchobdellida</taxon>
        <taxon>Glossiphoniidae</taxon>
        <taxon>Helobdella</taxon>
    </lineage>
</organism>
<dbReference type="OrthoDB" id="330637at2759"/>
<dbReference type="InterPro" id="IPR001173">
    <property type="entry name" value="Glyco_trans_2-like"/>
</dbReference>
<evidence type="ECO:0000256" key="4">
    <source>
        <dbReference type="ARBA" id="ARBA00022692"/>
    </source>
</evidence>
<dbReference type="CDD" id="cd02510">
    <property type="entry name" value="pp-GalNAc-T"/>
    <property type="match status" value="1"/>
</dbReference>
<evidence type="ECO:0000256" key="8">
    <source>
        <dbReference type="ARBA" id="ARBA00023034"/>
    </source>
</evidence>
<keyword evidence="8 13" id="KW-0333">Golgi apparatus</keyword>
<dbReference type="InterPro" id="IPR000772">
    <property type="entry name" value="Ricin_B_lectin"/>
</dbReference>
<feature type="domain" description="Ricin B lectin" evidence="14">
    <location>
        <begin position="423"/>
        <end position="548"/>
    </location>
</feature>
<comment type="cofactor">
    <cofactor evidence="1 13">
        <name>Mn(2+)</name>
        <dbReference type="ChEBI" id="CHEBI:29035"/>
    </cofactor>
</comment>
<keyword evidence="10 13" id="KW-1015">Disulfide bond</keyword>
<dbReference type="HOGENOM" id="CLU_013477_0_1_1"/>
<dbReference type="Pfam" id="PF00535">
    <property type="entry name" value="Glycos_transf_2"/>
    <property type="match status" value="1"/>
</dbReference>
<name>T1EFR4_HELRO</name>
<keyword evidence="4 13" id="KW-0812">Transmembrane</keyword>
<dbReference type="KEGG" id="hro:HELRODRAFT_113279"/>
<comment type="subcellular location">
    <subcellularLocation>
        <location evidence="2 13">Golgi apparatus membrane</location>
        <topology evidence="2 13">Single-pass type II membrane protein</topology>
    </subcellularLocation>
</comment>
<dbReference type="eggNOG" id="KOG3736">
    <property type="taxonomic scope" value="Eukaryota"/>
</dbReference>
<proteinExistence type="inferred from homology"/>
<evidence type="ECO:0000313" key="15">
    <source>
        <dbReference type="EMBL" id="ESO00152.1"/>
    </source>
</evidence>
<evidence type="ECO:0000259" key="14">
    <source>
        <dbReference type="SMART" id="SM00458"/>
    </source>
</evidence>
<dbReference type="UniPathway" id="UPA00378"/>
<evidence type="ECO:0000256" key="1">
    <source>
        <dbReference type="ARBA" id="ARBA00001936"/>
    </source>
</evidence>
<dbReference type="AlphaFoldDB" id="T1EFR4"/>
<evidence type="ECO:0000256" key="5">
    <source>
        <dbReference type="ARBA" id="ARBA00022734"/>
    </source>
</evidence>
<dbReference type="PROSITE" id="PS50231">
    <property type="entry name" value="RICIN_B_LECTIN"/>
    <property type="match status" value="1"/>
</dbReference>
<dbReference type="EMBL" id="KB096983">
    <property type="protein sequence ID" value="ESO00152.1"/>
    <property type="molecule type" value="Genomic_DNA"/>
</dbReference>
<keyword evidence="13" id="KW-0328">Glycosyltransferase</keyword>
<evidence type="ECO:0000256" key="11">
    <source>
        <dbReference type="ARBA" id="ARBA00023180"/>
    </source>
</evidence>
<dbReference type="GO" id="GO:0005794">
    <property type="term" value="C:Golgi apparatus"/>
    <property type="evidence" value="ECO:0000318"/>
    <property type="project" value="GO_Central"/>
</dbReference>
<feature type="transmembrane region" description="Helical" evidence="13">
    <location>
        <begin position="12"/>
        <end position="31"/>
    </location>
</feature>
<dbReference type="Pfam" id="PF00652">
    <property type="entry name" value="Ricin_B_lectin"/>
    <property type="match status" value="1"/>
</dbReference>
<dbReference type="InParanoid" id="T1EFR4"/>
<dbReference type="STRING" id="6412.T1EFR4"/>
<dbReference type="PANTHER" id="PTHR11675:SF101">
    <property type="entry name" value="POLYPEPTIDE N-ACETYLGALACTOSAMINYLTRANSFERASE 5"/>
    <property type="match status" value="1"/>
</dbReference>
<dbReference type="Gene3D" id="2.80.10.50">
    <property type="match status" value="1"/>
</dbReference>
<dbReference type="RefSeq" id="XP_009021586.1">
    <property type="nucleotide sequence ID" value="XM_009023338.1"/>
</dbReference>
<dbReference type="Gene3D" id="3.90.550.10">
    <property type="entry name" value="Spore Coat Polysaccharide Biosynthesis Protein SpsA, Chain A"/>
    <property type="match status" value="1"/>
</dbReference>
<evidence type="ECO:0000256" key="6">
    <source>
        <dbReference type="ARBA" id="ARBA00022968"/>
    </source>
</evidence>
<evidence type="ECO:0000256" key="13">
    <source>
        <dbReference type="RuleBase" id="RU361242"/>
    </source>
</evidence>
<dbReference type="SMART" id="SM00458">
    <property type="entry name" value="RICIN"/>
    <property type="match status" value="1"/>
</dbReference>
<comment type="similarity">
    <text evidence="3 13">Belongs to the glycosyltransferase 2 family. GalNAc-T subfamily.</text>
</comment>
<comment type="pathway">
    <text evidence="13">Protein modification; protein glycosylation.</text>
</comment>
<evidence type="ECO:0000313" key="16">
    <source>
        <dbReference type="EnsemblMetazoa" id="HelroP113279"/>
    </source>
</evidence>
<dbReference type="OMA" id="ETLQCKS"/>
<evidence type="ECO:0000256" key="9">
    <source>
        <dbReference type="ARBA" id="ARBA00023136"/>
    </source>
</evidence>
<evidence type="ECO:0000256" key="10">
    <source>
        <dbReference type="ARBA" id="ARBA00023157"/>
    </source>
</evidence>
<dbReference type="Proteomes" id="UP000015101">
    <property type="component" value="Unassembled WGS sequence"/>
</dbReference>
<evidence type="ECO:0000256" key="7">
    <source>
        <dbReference type="ARBA" id="ARBA00022989"/>
    </source>
</evidence>
<dbReference type="GO" id="GO:0006493">
    <property type="term" value="P:protein O-linked glycosylation"/>
    <property type="evidence" value="ECO:0000318"/>
    <property type="project" value="GO_Central"/>
</dbReference>
<dbReference type="GO" id="GO:0030246">
    <property type="term" value="F:carbohydrate binding"/>
    <property type="evidence" value="ECO:0007669"/>
    <property type="project" value="UniProtKB-KW"/>
</dbReference>
<dbReference type="PANTHER" id="PTHR11675">
    <property type="entry name" value="N-ACETYLGALACTOSAMINYLTRANSFERASE"/>
    <property type="match status" value="1"/>
</dbReference>
<dbReference type="FunFam" id="3.90.550.10:FF:000053">
    <property type="entry name" value="Polypeptide N-acetylgalactosaminyltransferase"/>
    <property type="match status" value="1"/>
</dbReference>
<keyword evidence="5 13" id="KW-0430">Lectin</keyword>
<reference evidence="15 17" key="2">
    <citation type="journal article" date="2013" name="Nature">
        <title>Insights into bilaterian evolution from three spiralian genomes.</title>
        <authorList>
            <person name="Simakov O."/>
            <person name="Marletaz F."/>
            <person name="Cho S.J."/>
            <person name="Edsinger-Gonzales E."/>
            <person name="Havlak P."/>
            <person name="Hellsten U."/>
            <person name="Kuo D.H."/>
            <person name="Larsson T."/>
            <person name="Lv J."/>
            <person name="Arendt D."/>
            <person name="Savage R."/>
            <person name="Osoegawa K."/>
            <person name="de Jong P."/>
            <person name="Grimwood J."/>
            <person name="Chapman J.A."/>
            <person name="Shapiro H."/>
            <person name="Aerts A."/>
            <person name="Otillar R.P."/>
            <person name="Terry A.Y."/>
            <person name="Boore J.L."/>
            <person name="Grigoriev I.V."/>
            <person name="Lindberg D.R."/>
            <person name="Seaver E.C."/>
            <person name="Weisblat D.A."/>
            <person name="Putnam N.H."/>
            <person name="Rokhsar D.S."/>
        </authorList>
    </citation>
    <scope>NUCLEOTIDE SEQUENCE</scope>
</reference>
<dbReference type="CDD" id="cd23433">
    <property type="entry name" value="beta-trefoil_Ricin_GALNT1-like"/>
    <property type="match status" value="1"/>
</dbReference>
<reference evidence="16" key="3">
    <citation type="submission" date="2015-06" db="UniProtKB">
        <authorList>
            <consortium name="EnsemblMetazoa"/>
        </authorList>
    </citation>
    <scope>IDENTIFICATION</scope>
</reference>
<keyword evidence="12 13" id="KW-0464">Manganese</keyword>
<dbReference type="InterPro" id="IPR029044">
    <property type="entry name" value="Nucleotide-diphossugar_trans"/>
</dbReference>
<dbReference type="FunCoup" id="T1EFR4">
    <property type="interactions" value="1213"/>
</dbReference>
<dbReference type="InterPro" id="IPR045885">
    <property type="entry name" value="GalNAc-T"/>
</dbReference>
<dbReference type="EC" id="2.4.1.-" evidence="13"/>
<sequence length="557" mass="64155">MNRRRLQSCRLILLTSLFWFMVYVFLIMYFLDCGARQPCGHDPVVFKVQSYGEMGSAVVIPREREAEANEMFKINQFNLLASNLMSINRSLPDYRSSSCQSKSYASNLPDSSIVIVFHNEAWSTLLRTLWSIINRSPLHLLREVILVDDASERDFLKETLDKYVATLPVNTFVLHLQNRSGLIRARLKGAEVAKGQVIIFLDAHIECTEGWIEPLLHEIKINRKTIACPIIDVISDKNFEYKTGSDVIWGGFNWRLNFRWYKVSKEEMVRRNGDNTVPLRTPTMAGGLFAIDRNYFYEIGAYDPGMIIWGGENVEMSFRVWMCGGQVLIVTCSRVGHVFRETSPYSWPGGVVHILDNNFLRTVEVWMDEYKEFFYKANPGLFVASSSYGDISERLKLKKKLNCKPFKWYLKHIYPNSNIPLVFYSLGSIHNPISQGCLDTLGHQQNEQVGLALCHKGGGNQAFSYTAEKHIRIDELCLDSVDHSKVILTQCNSRPSQKWYYEKKLKTFRHTKSNMCLEAPRGVTFDKMNYVALAITCNGNPHQRWVLEDFNETNYNV</sequence>
<dbReference type="SUPFAM" id="SSF50370">
    <property type="entry name" value="Ricin B-like lectins"/>
    <property type="match status" value="1"/>
</dbReference>
<keyword evidence="13" id="KW-0808">Transferase</keyword>
<keyword evidence="9 13" id="KW-0472">Membrane</keyword>
<dbReference type="InterPro" id="IPR035992">
    <property type="entry name" value="Ricin_B-like_lectins"/>
</dbReference>
<dbReference type="EMBL" id="AMQM01005499">
    <property type="status" value="NOT_ANNOTATED_CDS"/>
    <property type="molecule type" value="Genomic_DNA"/>
</dbReference>
<protein>
    <recommendedName>
        <fullName evidence="13">Polypeptide N-acetylgalactosaminyltransferase</fullName>
        <ecNumber evidence="13">2.4.1.-</ecNumber>
    </recommendedName>
    <alternativeName>
        <fullName evidence="13">Protein-UDP acetylgalactosaminyltransferase</fullName>
    </alternativeName>
</protein>
<keyword evidence="7 13" id="KW-1133">Transmembrane helix</keyword>
<dbReference type="GO" id="GO:0000139">
    <property type="term" value="C:Golgi membrane"/>
    <property type="evidence" value="ECO:0007669"/>
    <property type="project" value="UniProtKB-SubCell"/>
</dbReference>
<accession>T1EFR4</accession>
<dbReference type="EnsemblMetazoa" id="HelroT113279">
    <property type="protein sequence ID" value="HelroP113279"/>
    <property type="gene ID" value="HelroG113279"/>
</dbReference>
<dbReference type="GeneID" id="20195416"/>